<feature type="compositionally biased region" description="Basic and acidic residues" evidence="7">
    <location>
        <begin position="616"/>
        <end position="630"/>
    </location>
</feature>
<evidence type="ECO:0000256" key="6">
    <source>
        <dbReference type="ARBA" id="ARBA00047984"/>
    </source>
</evidence>
<gene>
    <name evidence="10" type="ORF">HMPREF1541_04333</name>
</gene>
<keyword evidence="11" id="KW-1185">Reference proteome</keyword>
<evidence type="ECO:0000256" key="1">
    <source>
        <dbReference type="ARBA" id="ARBA00012552"/>
    </source>
</evidence>
<dbReference type="InterPro" id="IPR027417">
    <property type="entry name" value="P-loop_NTPase"/>
</dbReference>
<name>W2RWB7_CYPE1</name>
<feature type="region of interest" description="Disordered" evidence="7">
    <location>
        <begin position="377"/>
        <end position="409"/>
    </location>
</feature>
<dbReference type="SMART" id="SM00487">
    <property type="entry name" value="DEXDc"/>
    <property type="match status" value="1"/>
</dbReference>
<dbReference type="FunFam" id="1.20.120.1080:FF:000002">
    <property type="entry name" value="Putative ATP-dependent RNA helicase DHX36"/>
    <property type="match status" value="1"/>
</dbReference>
<dbReference type="VEuPathDB" id="FungiDB:HMPREF1541_04333"/>
<dbReference type="Pfam" id="PF04408">
    <property type="entry name" value="WHD_HA2"/>
    <property type="match status" value="1"/>
</dbReference>
<feature type="region of interest" description="Disordered" evidence="7">
    <location>
        <begin position="592"/>
        <end position="630"/>
    </location>
</feature>
<dbReference type="InParanoid" id="W2RWB7"/>
<comment type="catalytic activity">
    <reaction evidence="6">
        <text>ATP + H2O = ADP + phosphate + H(+)</text>
        <dbReference type="Rhea" id="RHEA:13065"/>
        <dbReference type="ChEBI" id="CHEBI:15377"/>
        <dbReference type="ChEBI" id="CHEBI:15378"/>
        <dbReference type="ChEBI" id="CHEBI:30616"/>
        <dbReference type="ChEBI" id="CHEBI:43474"/>
        <dbReference type="ChEBI" id="CHEBI:456216"/>
        <dbReference type="EC" id="3.6.4.13"/>
    </reaction>
</comment>
<dbReference type="STRING" id="1220924.W2RWB7"/>
<dbReference type="Pfam" id="PF00271">
    <property type="entry name" value="Helicase_C"/>
    <property type="match status" value="1"/>
</dbReference>
<feature type="domain" description="Helicase ATP-binding" evidence="8">
    <location>
        <begin position="666"/>
        <end position="837"/>
    </location>
</feature>
<dbReference type="Pfam" id="PF00270">
    <property type="entry name" value="DEAD"/>
    <property type="match status" value="1"/>
</dbReference>
<keyword evidence="2" id="KW-0547">Nucleotide-binding</keyword>
<dbReference type="GO" id="GO:0003724">
    <property type="term" value="F:RNA helicase activity"/>
    <property type="evidence" value="ECO:0007669"/>
    <property type="project" value="UniProtKB-EC"/>
</dbReference>
<evidence type="ECO:0000259" key="9">
    <source>
        <dbReference type="PROSITE" id="PS51194"/>
    </source>
</evidence>
<dbReference type="OrthoDB" id="5600252at2759"/>
<feature type="compositionally biased region" description="Polar residues" evidence="7">
    <location>
        <begin position="38"/>
        <end position="50"/>
    </location>
</feature>
<accession>W2RWB7</accession>
<evidence type="ECO:0000313" key="10">
    <source>
        <dbReference type="EMBL" id="ETN40058.1"/>
    </source>
</evidence>
<dbReference type="CDD" id="cd18791">
    <property type="entry name" value="SF2_C_RHA"/>
    <property type="match status" value="1"/>
</dbReference>
<dbReference type="InterPro" id="IPR048333">
    <property type="entry name" value="HA2_WH"/>
</dbReference>
<evidence type="ECO:0000256" key="7">
    <source>
        <dbReference type="SAM" id="MobiDB-lite"/>
    </source>
</evidence>
<dbReference type="eggNOG" id="KOG0920">
    <property type="taxonomic scope" value="Eukaryota"/>
</dbReference>
<feature type="compositionally biased region" description="Basic and acidic residues" evidence="7">
    <location>
        <begin position="395"/>
        <end position="405"/>
    </location>
</feature>
<dbReference type="Pfam" id="PF21010">
    <property type="entry name" value="HA2_C"/>
    <property type="match status" value="1"/>
</dbReference>
<feature type="compositionally biased region" description="Polar residues" evidence="7">
    <location>
        <begin position="231"/>
        <end position="241"/>
    </location>
</feature>
<dbReference type="InterPro" id="IPR014001">
    <property type="entry name" value="Helicase_ATP-bd"/>
</dbReference>
<feature type="compositionally biased region" description="Acidic residues" evidence="7">
    <location>
        <begin position="867"/>
        <end position="881"/>
    </location>
</feature>
<evidence type="ECO:0000256" key="4">
    <source>
        <dbReference type="ARBA" id="ARBA00022806"/>
    </source>
</evidence>
<dbReference type="Gene3D" id="3.40.50.300">
    <property type="entry name" value="P-loop containing nucleotide triphosphate hydrolases"/>
    <property type="match status" value="2"/>
</dbReference>
<feature type="compositionally biased region" description="Acidic residues" evidence="7">
    <location>
        <begin position="293"/>
        <end position="306"/>
    </location>
</feature>
<dbReference type="InterPro" id="IPR007502">
    <property type="entry name" value="Helicase-assoc_dom"/>
</dbReference>
<dbReference type="Gene3D" id="1.20.120.1080">
    <property type="match status" value="1"/>
</dbReference>
<feature type="domain" description="Helicase C-terminal" evidence="9">
    <location>
        <begin position="923"/>
        <end position="1091"/>
    </location>
</feature>
<dbReference type="CDD" id="cd17917">
    <property type="entry name" value="DEXHc_RHA-like"/>
    <property type="match status" value="1"/>
</dbReference>
<feature type="region of interest" description="Disordered" evidence="7">
    <location>
        <begin position="867"/>
        <end position="891"/>
    </location>
</feature>
<feature type="region of interest" description="Disordered" evidence="7">
    <location>
        <begin position="1"/>
        <end position="74"/>
    </location>
</feature>
<dbReference type="PROSITE" id="PS51192">
    <property type="entry name" value="HELICASE_ATP_BIND_1"/>
    <property type="match status" value="1"/>
</dbReference>
<dbReference type="EC" id="3.6.4.13" evidence="1"/>
<feature type="region of interest" description="Disordered" evidence="7">
    <location>
        <begin position="227"/>
        <end position="307"/>
    </location>
</feature>
<dbReference type="GO" id="GO:0016787">
    <property type="term" value="F:hydrolase activity"/>
    <property type="evidence" value="ECO:0007669"/>
    <property type="project" value="UniProtKB-KW"/>
</dbReference>
<proteinExistence type="predicted"/>
<evidence type="ECO:0000259" key="8">
    <source>
        <dbReference type="PROSITE" id="PS51192"/>
    </source>
</evidence>
<evidence type="ECO:0000313" key="11">
    <source>
        <dbReference type="Proteomes" id="UP000030752"/>
    </source>
</evidence>
<keyword evidence="5" id="KW-0067">ATP-binding</keyword>
<dbReference type="PANTHER" id="PTHR18934:SF145">
    <property type="entry name" value="ATP-DEPENDENT RNA HELICASE DHX57-RELATED"/>
    <property type="match status" value="1"/>
</dbReference>
<dbReference type="RefSeq" id="XP_008716901.1">
    <property type="nucleotide sequence ID" value="XM_008718679.1"/>
</dbReference>
<feature type="compositionally biased region" description="Polar residues" evidence="7">
    <location>
        <begin position="261"/>
        <end position="271"/>
    </location>
</feature>
<dbReference type="EMBL" id="KB822720">
    <property type="protein sequence ID" value="ETN40058.1"/>
    <property type="molecule type" value="Genomic_DNA"/>
</dbReference>
<dbReference type="Proteomes" id="UP000030752">
    <property type="component" value="Unassembled WGS sequence"/>
</dbReference>
<dbReference type="SUPFAM" id="SSF52540">
    <property type="entry name" value="P-loop containing nucleoside triphosphate hydrolases"/>
    <property type="match status" value="1"/>
</dbReference>
<dbReference type="InterPro" id="IPR011545">
    <property type="entry name" value="DEAD/DEAH_box_helicase_dom"/>
</dbReference>
<keyword evidence="4" id="KW-0347">Helicase</keyword>
<dbReference type="GeneID" id="19971672"/>
<protein>
    <recommendedName>
        <fullName evidence="1">RNA helicase</fullName>
        <ecNumber evidence="1">3.6.4.13</ecNumber>
    </recommendedName>
</protein>
<evidence type="ECO:0000256" key="3">
    <source>
        <dbReference type="ARBA" id="ARBA00022801"/>
    </source>
</evidence>
<dbReference type="InterPro" id="IPR001650">
    <property type="entry name" value="Helicase_C-like"/>
</dbReference>
<evidence type="ECO:0000256" key="2">
    <source>
        <dbReference type="ARBA" id="ARBA00022741"/>
    </source>
</evidence>
<evidence type="ECO:0000256" key="5">
    <source>
        <dbReference type="ARBA" id="ARBA00022840"/>
    </source>
</evidence>
<dbReference type="PANTHER" id="PTHR18934">
    <property type="entry name" value="ATP-DEPENDENT RNA HELICASE"/>
    <property type="match status" value="1"/>
</dbReference>
<dbReference type="SMART" id="SM00847">
    <property type="entry name" value="HA2"/>
    <property type="match status" value="1"/>
</dbReference>
<dbReference type="GO" id="GO:0003723">
    <property type="term" value="F:RNA binding"/>
    <property type="evidence" value="ECO:0007669"/>
    <property type="project" value="TreeGrafter"/>
</dbReference>
<dbReference type="FunFam" id="3.40.50.300:FF:000500">
    <property type="entry name" value="ATP-dependent RNA helicase DHX29"/>
    <property type="match status" value="1"/>
</dbReference>
<dbReference type="PROSITE" id="PS51194">
    <property type="entry name" value="HELICASE_CTER"/>
    <property type="match status" value="1"/>
</dbReference>
<keyword evidence="3" id="KW-0378">Hydrolase</keyword>
<dbReference type="HOGENOM" id="CLU_001832_1_3_1"/>
<feature type="compositionally biased region" description="Polar residues" evidence="7">
    <location>
        <begin position="62"/>
        <end position="73"/>
    </location>
</feature>
<dbReference type="GO" id="GO:0005524">
    <property type="term" value="F:ATP binding"/>
    <property type="evidence" value="ECO:0007669"/>
    <property type="project" value="UniProtKB-KW"/>
</dbReference>
<dbReference type="SMART" id="SM00490">
    <property type="entry name" value="HELICc"/>
    <property type="match status" value="1"/>
</dbReference>
<sequence>MAPKKKKTKAAANSARGFATTSQPSKPRVVDAVGQDAETPTSSGMSTPSQPKGPGVGDGKSNGMTKETSSIQHMTPEELERHLEDAELQDLLDRTGARCRAESSRHVSRLKAERRQLRSQSHKLFTDEWLNEAAIDRMLAWESNANDEQVHASDEALRSEDEKVVTDLWILHRVLTSLGLPAVGEAVAYVVQLASRQRLVQASFTLFGLTEALDWYARRFLQSELPDYEEQVSQRPTTPTDETNEKTAEAPAHPGTGLTLPESTPAEQPSSEVRRKDEPDPGNSAEQIRNSSDENEVSEDDFDEDDPTKLVGRWVRLQGHLWQRINPDDTSKRPNAMKVRRLQAKISAIERDILFEKHVAESMWWPMQIELQRAQGQRKRENQAARPQRNIEAQSAHDEISKTASEEEEEADVFGTMFGGDDTGQTDAGTVGSQHVRIIDFGSYTGLSPHQLLVQTCEKLDPKVRIKPTTLHKTGYSTRHSLECRWSKTQTPEQFAVQALPDGVVSSIDGRLWTVEMQTIAASTVTSSLDYISLVMLFLVLSIPGQDAKASSRLPSAWTKHFSGLCAEQKKLSEASDKVLLKELRGMIMKVQEDSQKAPSKPYSREVSKQPVPYRTRKDDRPATSSKMTEDEARAAWHMRATSSAYHAMLSQRNQLPIYNQKSHILQAIAANPVTIICAETGSGKSTQAGTYLLEQQLSAGRDIRILVTQPRRISAISLARRISQEIGEGRNDLGTSKSLIGYAIRLESKTSESTRLTFATTGVLLRMLETSPTLEGLDYLILDEVHERSMEMDLAFIALRRLLQVRPGLKIILMSATVNAQQFSQYFEGAPVLDVEGRTFPVTVKYLEDALEATNDVGGVAKEIVLEPDDNGGDDSDEEPREASKGADTLQSYSKATVRRLTSMDEYRIDYPLIVKLATAIATKTAYSAFSRAILIFLPGLAEIRRLSNALLNSPTFAHNWEVHTLHSSFSTSDLERAFAAPPPGHRKIVLATNIAETGLTIPDITAVIDTCKEKIMRFDARRQVSRLSESFIARSSARQRRGRAARVQPGLCFHLVTQHRFEHGLLEQQVPEMLRLSLAETIMRIELWDQGPSGGLGFASSSIAETLEQALDAPSKKSVARAVERLKEAGALDAVERLTPLGQRLARLPLDVALGKLAVLGAAFRCLDPIVTIIALMTSKSIFATNTNSNGSKGASGPSGMSTLTGKAAFARGDSDVLTTLGAYTAYQRAKAQGQGADFARRHGLLNLADIEDTRVQLCVYLADGGVLSLSREERAALNRARVSTGGAGAGAMRNRGGRASAGAAAPTYVLPEWYNVPISDDLLLSLIAAAFYPRLLLREGKGYRNVFSNQVVAPARGSVVRDLAKPPKWLCYAEAVQTRSAGQGAGAGPAVQVREVGRVPDLGMALLLGLGMGMGPQGETAAETSVFSGVISLDGRVRVSVRRWREALAVKVLRRRVKELLEGRWRRMGRDGAELDVEGGGLGDVDGEEVIALLHEMSQDRS</sequence>
<organism evidence="10 11">
    <name type="scientific">Cyphellophora europaea (strain CBS 101466)</name>
    <name type="common">Phialophora europaea</name>
    <dbReference type="NCBI Taxonomy" id="1220924"/>
    <lineage>
        <taxon>Eukaryota</taxon>
        <taxon>Fungi</taxon>
        <taxon>Dikarya</taxon>
        <taxon>Ascomycota</taxon>
        <taxon>Pezizomycotina</taxon>
        <taxon>Eurotiomycetes</taxon>
        <taxon>Chaetothyriomycetidae</taxon>
        <taxon>Chaetothyriales</taxon>
        <taxon>Cyphellophoraceae</taxon>
        <taxon>Cyphellophora</taxon>
    </lineage>
</organism>
<reference evidence="10 11" key="1">
    <citation type="submission" date="2013-03" db="EMBL/GenBank/DDBJ databases">
        <title>The Genome Sequence of Phialophora europaea CBS 101466.</title>
        <authorList>
            <consortium name="The Broad Institute Genomics Platform"/>
            <person name="Cuomo C."/>
            <person name="de Hoog S."/>
            <person name="Gorbushina A."/>
            <person name="Walker B."/>
            <person name="Young S.K."/>
            <person name="Zeng Q."/>
            <person name="Gargeya S."/>
            <person name="Fitzgerald M."/>
            <person name="Haas B."/>
            <person name="Abouelleil A."/>
            <person name="Allen A.W."/>
            <person name="Alvarado L."/>
            <person name="Arachchi H.M."/>
            <person name="Berlin A.M."/>
            <person name="Chapman S.B."/>
            <person name="Gainer-Dewar J."/>
            <person name="Goldberg J."/>
            <person name="Griggs A."/>
            <person name="Gujja S."/>
            <person name="Hansen M."/>
            <person name="Howarth C."/>
            <person name="Imamovic A."/>
            <person name="Ireland A."/>
            <person name="Larimer J."/>
            <person name="McCowan C."/>
            <person name="Murphy C."/>
            <person name="Pearson M."/>
            <person name="Poon T.W."/>
            <person name="Priest M."/>
            <person name="Roberts A."/>
            <person name="Saif S."/>
            <person name="Shea T."/>
            <person name="Sisk P."/>
            <person name="Sykes S."/>
            <person name="Wortman J."/>
            <person name="Nusbaum C."/>
            <person name="Birren B."/>
        </authorList>
    </citation>
    <scope>NUCLEOTIDE SEQUENCE [LARGE SCALE GENOMIC DNA]</scope>
    <source>
        <strain evidence="10 11">CBS 101466</strain>
    </source>
</reference>